<feature type="chain" id="PRO_5013273321" description="Outer membrane lipoprotein-sorting protein" evidence="1">
    <location>
        <begin position="22"/>
        <end position="240"/>
    </location>
</feature>
<evidence type="ECO:0000256" key="1">
    <source>
        <dbReference type="SAM" id="SignalP"/>
    </source>
</evidence>
<evidence type="ECO:0000313" key="2">
    <source>
        <dbReference type="EMBL" id="SKC89470.1"/>
    </source>
</evidence>
<evidence type="ECO:0008006" key="4">
    <source>
        <dbReference type="Google" id="ProtNLM"/>
    </source>
</evidence>
<proteinExistence type="predicted"/>
<organism evidence="2 3">
    <name type="scientific">Ohtaekwangia koreensis</name>
    <dbReference type="NCBI Taxonomy" id="688867"/>
    <lineage>
        <taxon>Bacteria</taxon>
        <taxon>Pseudomonadati</taxon>
        <taxon>Bacteroidota</taxon>
        <taxon>Cytophagia</taxon>
        <taxon>Cytophagales</taxon>
        <taxon>Fulvivirgaceae</taxon>
        <taxon>Ohtaekwangia</taxon>
    </lineage>
</organism>
<dbReference type="RefSeq" id="WP_079690351.1">
    <property type="nucleotide sequence ID" value="NZ_FUZU01000005.1"/>
</dbReference>
<name>A0A1T5MMM0_9BACT</name>
<reference evidence="2 3" key="1">
    <citation type="submission" date="2017-02" db="EMBL/GenBank/DDBJ databases">
        <authorList>
            <person name="Peterson S.W."/>
        </authorList>
    </citation>
    <scope>NUCLEOTIDE SEQUENCE [LARGE SCALE GENOMIC DNA]</scope>
    <source>
        <strain evidence="2 3">DSM 25262</strain>
    </source>
</reference>
<protein>
    <recommendedName>
        <fullName evidence="4">Outer membrane lipoprotein-sorting protein</fullName>
    </recommendedName>
</protein>
<dbReference type="AlphaFoldDB" id="A0A1T5MMM0"/>
<evidence type="ECO:0000313" key="3">
    <source>
        <dbReference type="Proteomes" id="UP000190961"/>
    </source>
</evidence>
<feature type="signal peptide" evidence="1">
    <location>
        <begin position="1"/>
        <end position="21"/>
    </location>
</feature>
<dbReference type="STRING" id="688867.SAMN05660236_5858"/>
<dbReference type="OrthoDB" id="128937at2"/>
<accession>A0A1T5MMM0</accession>
<keyword evidence="1" id="KW-0732">Signal</keyword>
<keyword evidence="3" id="KW-1185">Reference proteome</keyword>
<dbReference type="Gene3D" id="2.50.20.10">
    <property type="entry name" value="Lipoprotein localisation LolA/LolB/LppX"/>
    <property type="match status" value="1"/>
</dbReference>
<sequence length="240" mass="27263">MRIAYSFILIIALFLSQSTYAQKVDEIVNKYIAFTGGKKQWEKVKTITATGEYDYGGMKFPFNSYAKSPDRYKFSVAANGKYYAQAFDGTRGWKIDVFNGETNATILTGKDARAMANEADVETESVLIDYRKKGHRAILEGADTVQGRNCFRVKFIHKDGDTALYYFDRITSELFMKASESKNAEMKGTLLHTIYSDYRDVNGLKFPFKIISKANDQAILVVTFERIELNKAIDDAEFQP</sequence>
<gene>
    <name evidence="2" type="ORF">SAMN05660236_5858</name>
</gene>
<dbReference type="EMBL" id="FUZU01000005">
    <property type="protein sequence ID" value="SKC89470.1"/>
    <property type="molecule type" value="Genomic_DNA"/>
</dbReference>
<dbReference type="Proteomes" id="UP000190961">
    <property type="component" value="Unassembled WGS sequence"/>
</dbReference>